<dbReference type="InterPro" id="IPR007110">
    <property type="entry name" value="Ig-like_dom"/>
</dbReference>
<evidence type="ECO:0000313" key="6">
    <source>
        <dbReference type="EMBL" id="MED6258056.1"/>
    </source>
</evidence>
<dbReference type="InterPro" id="IPR003599">
    <property type="entry name" value="Ig_sub"/>
</dbReference>
<dbReference type="SMART" id="SM00409">
    <property type="entry name" value="IG"/>
    <property type="match status" value="2"/>
</dbReference>
<keyword evidence="3" id="KW-0393">Immunoglobulin domain</keyword>
<dbReference type="PANTHER" id="PTHR23268:SF124">
    <property type="entry name" value="IG-LIKE DOMAIN-CONTAINING PROTEIN"/>
    <property type="match status" value="1"/>
</dbReference>
<keyword evidence="2" id="KW-0391">Immunity</keyword>
<proteinExistence type="predicted"/>
<dbReference type="SMART" id="SM00406">
    <property type="entry name" value="IGv"/>
    <property type="match status" value="2"/>
</dbReference>
<dbReference type="InterPro" id="IPR036179">
    <property type="entry name" value="Ig-like_dom_sf"/>
</dbReference>
<evidence type="ECO:0000313" key="7">
    <source>
        <dbReference type="Proteomes" id="UP001345963"/>
    </source>
</evidence>
<dbReference type="Gene3D" id="2.60.40.10">
    <property type="entry name" value="Immunoglobulins"/>
    <property type="match status" value="3"/>
</dbReference>
<keyword evidence="7" id="KW-1185">Reference proteome</keyword>
<dbReference type="PANTHER" id="PTHR23268">
    <property type="entry name" value="T-CELL RECEPTOR BETA CHAIN"/>
    <property type="match status" value="1"/>
</dbReference>
<accession>A0ABU7C5S8</accession>
<evidence type="ECO:0000256" key="3">
    <source>
        <dbReference type="ARBA" id="ARBA00023319"/>
    </source>
</evidence>
<keyword evidence="1 4" id="KW-0732">Signal</keyword>
<dbReference type="InterPro" id="IPR013783">
    <property type="entry name" value="Ig-like_fold"/>
</dbReference>
<organism evidence="6 7">
    <name type="scientific">Ataeniobius toweri</name>
    <dbReference type="NCBI Taxonomy" id="208326"/>
    <lineage>
        <taxon>Eukaryota</taxon>
        <taxon>Metazoa</taxon>
        <taxon>Chordata</taxon>
        <taxon>Craniata</taxon>
        <taxon>Vertebrata</taxon>
        <taxon>Euteleostomi</taxon>
        <taxon>Actinopterygii</taxon>
        <taxon>Neopterygii</taxon>
        <taxon>Teleostei</taxon>
        <taxon>Neoteleostei</taxon>
        <taxon>Acanthomorphata</taxon>
        <taxon>Ovalentaria</taxon>
        <taxon>Atherinomorphae</taxon>
        <taxon>Cyprinodontiformes</taxon>
        <taxon>Goodeidae</taxon>
        <taxon>Ataeniobius</taxon>
    </lineage>
</organism>
<dbReference type="EMBL" id="JAHUTI010079925">
    <property type="protein sequence ID" value="MED6258056.1"/>
    <property type="molecule type" value="Genomic_DNA"/>
</dbReference>
<dbReference type="InterPro" id="IPR050413">
    <property type="entry name" value="TCR_beta_variable"/>
</dbReference>
<evidence type="ECO:0000256" key="1">
    <source>
        <dbReference type="ARBA" id="ARBA00022729"/>
    </source>
</evidence>
<feature type="domain" description="Ig-like" evidence="5">
    <location>
        <begin position="35"/>
        <end position="94"/>
    </location>
</feature>
<dbReference type="InterPro" id="IPR003598">
    <property type="entry name" value="Ig_sub2"/>
</dbReference>
<name>A0ABU7C5S8_9TELE</name>
<dbReference type="Pfam" id="PF00047">
    <property type="entry name" value="ig"/>
    <property type="match status" value="1"/>
</dbReference>
<sequence length="249" mass="27608">MIPAALIKLLAVLFCLGGLTDGSDVTQTPLLWTNESQSATMSCSHTKDTSYDQMYWYQQLPGPFLKFPAEKKDAQTGSLTVKKLQPEDSGVYFCAHVSSCGDKEDDKDIMIRNLSRIILLLLCFCYLSQSKEVNQDPPAILGSPQSPATINCSHSISGYYVILWYQKRIGDSALKLIGYIANTSPTLEDQFKDHFSVSGDGSKKSQLHVQKLQPEDSGIYYCAASKHTDSVSVFLLQKPSLVIQHMNTH</sequence>
<dbReference type="Proteomes" id="UP001345963">
    <property type="component" value="Unassembled WGS sequence"/>
</dbReference>
<dbReference type="InterPro" id="IPR013151">
    <property type="entry name" value="Immunoglobulin_dom"/>
</dbReference>
<dbReference type="PROSITE" id="PS50835">
    <property type="entry name" value="IG_LIKE"/>
    <property type="match status" value="2"/>
</dbReference>
<reference evidence="6 7" key="1">
    <citation type="submission" date="2021-07" db="EMBL/GenBank/DDBJ databases">
        <authorList>
            <person name="Palmer J.M."/>
        </authorList>
    </citation>
    <scope>NUCLEOTIDE SEQUENCE [LARGE SCALE GENOMIC DNA]</scope>
    <source>
        <strain evidence="6 7">AT_MEX2019</strain>
        <tissue evidence="6">Muscle</tissue>
    </source>
</reference>
<evidence type="ECO:0000256" key="4">
    <source>
        <dbReference type="SAM" id="SignalP"/>
    </source>
</evidence>
<evidence type="ECO:0000256" key="2">
    <source>
        <dbReference type="ARBA" id="ARBA00022859"/>
    </source>
</evidence>
<gene>
    <name evidence="6" type="ORF">ATANTOWER_002439</name>
</gene>
<dbReference type="Pfam" id="PF07686">
    <property type="entry name" value="V-set"/>
    <property type="match status" value="1"/>
</dbReference>
<dbReference type="CDD" id="cd00099">
    <property type="entry name" value="IgV"/>
    <property type="match status" value="1"/>
</dbReference>
<comment type="caution">
    <text evidence="6">The sequence shown here is derived from an EMBL/GenBank/DDBJ whole genome shotgun (WGS) entry which is preliminary data.</text>
</comment>
<evidence type="ECO:0000259" key="5">
    <source>
        <dbReference type="PROSITE" id="PS50835"/>
    </source>
</evidence>
<feature type="domain" description="Ig-like" evidence="5">
    <location>
        <begin position="142"/>
        <end position="232"/>
    </location>
</feature>
<dbReference type="InterPro" id="IPR013106">
    <property type="entry name" value="Ig_V-set"/>
</dbReference>
<dbReference type="SMART" id="SM00408">
    <property type="entry name" value="IGc2"/>
    <property type="match status" value="2"/>
</dbReference>
<feature type="chain" id="PRO_5047023950" description="Ig-like domain-containing protein" evidence="4">
    <location>
        <begin position="23"/>
        <end position="249"/>
    </location>
</feature>
<protein>
    <recommendedName>
        <fullName evidence="5">Ig-like domain-containing protein</fullName>
    </recommendedName>
</protein>
<dbReference type="SUPFAM" id="SSF48726">
    <property type="entry name" value="Immunoglobulin"/>
    <property type="match status" value="2"/>
</dbReference>
<feature type="signal peptide" evidence="4">
    <location>
        <begin position="1"/>
        <end position="22"/>
    </location>
</feature>